<evidence type="ECO:0008006" key="4">
    <source>
        <dbReference type="Google" id="ProtNLM"/>
    </source>
</evidence>
<dbReference type="AlphaFoldDB" id="V2UQJ6"/>
<dbReference type="Proteomes" id="UP000018418">
    <property type="component" value="Unassembled WGS sequence"/>
</dbReference>
<organism evidence="2 3">
    <name type="scientific">Acinetobacter brisouii CIP 110357</name>
    <dbReference type="NCBI Taxonomy" id="1341683"/>
    <lineage>
        <taxon>Bacteria</taxon>
        <taxon>Pseudomonadati</taxon>
        <taxon>Pseudomonadota</taxon>
        <taxon>Gammaproteobacteria</taxon>
        <taxon>Moraxellales</taxon>
        <taxon>Moraxellaceae</taxon>
        <taxon>Acinetobacter</taxon>
    </lineage>
</organism>
<keyword evidence="1" id="KW-0812">Transmembrane</keyword>
<sequence>MNLLLKIPQDKLLHFIVGLFVYMAFHFIHPVAGLIAGLVIGVGKEVYDDFHKNKHTPDLDDALATLFGACIGYICGL</sequence>
<keyword evidence="1" id="KW-1133">Transmembrane helix</keyword>
<dbReference type="EMBL" id="AYEU01000006">
    <property type="protein sequence ID" value="ESK50915.1"/>
    <property type="molecule type" value="Genomic_DNA"/>
</dbReference>
<reference evidence="2 3" key="1">
    <citation type="submission" date="2013-10" db="EMBL/GenBank/DDBJ databases">
        <title>The Genome Sequence of Acinetobacter brisouii CIP 110357.</title>
        <authorList>
            <consortium name="The Broad Institute Genomics Platform"/>
            <consortium name="The Broad Institute Genome Sequencing Center for Infectious Disease"/>
            <person name="Cerqueira G."/>
            <person name="Feldgarden M."/>
            <person name="Courvalin P."/>
            <person name="Grillot-Courvalin C."/>
            <person name="Clermont D."/>
            <person name="Rocha E."/>
            <person name="Yoon E.-J."/>
            <person name="Nemec A."/>
            <person name="Young S.K."/>
            <person name="Zeng Q."/>
            <person name="Gargeya S."/>
            <person name="Fitzgerald M."/>
            <person name="Abouelleil A."/>
            <person name="Alvarado L."/>
            <person name="Berlin A.M."/>
            <person name="Chapman S.B."/>
            <person name="Gainer-Dewar J."/>
            <person name="Goldberg J."/>
            <person name="Gnerre S."/>
            <person name="Griggs A."/>
            <person name="Gujja S."/>
            <person name="Hansen M."/>
            <person name="Howarth C."/>
            <person name="Imamovic A."/>
            <person name="Ireland A."/>
            <person name="Larimer J."/>
            <person name="McCowan C."/>
            <person name="Murphy C."/>
            <person name="Pearson M."/>
            <person name="Poon T.W."/>
            <person name="Priest M."/>
            <person name="Roberts A."/>
            <person name="Saif S."/>
            <person name="Shea T."/>
            <person name="Sykes S."/>
            <person name="Wortman J."/>
            <person name="Nusbaum C."/>
            <person name="Birren B."/>
        </authorList>
    </citation>
    <scope>NUCLEOTIDE SEQUENCE [LARGE SCALE GENOMIC DNA]</scope>
    <source>
        <strain evidence="2 3">CIP 110357</strain>
    </source>
</reference>
<keyword evidence="3" id="KW-1185">Reference proteome</keyword>
<dbReference type="RefSeq" id="WP_004904835.1">
    <property type="nucleotide sequence ID" value="NZ_BBTI01000025.1"/>
</dbReference>
<name>V2UQJ6_9GAMM</name>
<gene>
    <name evidence="2" type="ORF">P255_01414</name>
</gene>
<dbReference type="HOGENOM" id="CLU_2629999_0_0_6"/>
<comment type="caution">
    <text evidence="2">The sequence shown here is derived from an EMBL/GenBank/DDBJ whole genome shotgun (WGS) entry which is preliminary data.</text>
</comment>
<keyword evidence="1" id="KW-0472">Membrane</keyword>
<feature type="transmembrane region" description="Helical" evidence="1">
    <location>
        <begin position="12"/>
        <end position="40"/>
    </location>
</feature>
<protein>
    <recommendedName>
        <fullName evidence="4">YutG/PgpA domain-containing protein</fullName>
    </recommendedName>
</protein>
<accession>V2UQJ6</accession>
<evidence type="ECO:0000313" key="2">
    <source>
        <dbReference type="EMBL" id="ESK50915.1"/>
    </source>
</evidence>
<evidence type="ECO:0000256" key="1">
    <source>
        <dbReference type="SAM" id="Phobius"/>
    </source>
</evidence>
<evidence type="ECO:0000313" key="3">
    <source>
        <dbReference type="Proteomes" id="UP000018418"/>
    </source>
</evidence>
<proteinExistence type="predicted"/>
<dbReference type="PATRIC" id="fig|1341683.3.peg.1401"/>